<evidence type="ECO:0000313" key="2">
    <source>
        <dbReference type="Proteomes" id="UP000265520"/>
    </source>
</evidence>
<proteinExistence type="predicted"/>
<evidence type="ECO:0000313" key="1">
    <source>
        <dbReference type="EMBL" id="MCI05576.1"/>
    </source>
</evidence>
<protein>
    <submittedName>
        <fullName evidence="1">Uncharacterized protein</fullName>
    </submittedName>
</protein>
<dbReference type="Proteomes" id="UP000265520">
    <property type="component" value="Unassembled WGS sequence"/>
</dbReference>
<keyword evidence="2" id="KW-1185">Reference proteome</keyword>
<reference evidence="1 2" key="1">
    <citation type="journal article" date="2018" name="Front. Plant Sci.">
        <title>Red Clover (Trifolium pratense) and Zigzag Clover (T. medium) - A Picture of Genomic Similarities and Differences.</title>
        <authorList>
            <person name="Dluhosova J."/>
            <person name="Istvanek J."/>
            <person name="Nedelnik J."/>
            <person name="Repkova J."/>
        </authorList>
    </citation>
    <scope>NUCLEOTIDE SEQUENCE [LARGE SCALE GENOMIC DNA]</scope>
    <source>
        <strain evidence="2">cv. 10/8</strain>
        <tissue evidence="1">Leaf</tissue>
    </source>
</reference>
<feature type="non-terminal residue" evidence="1">
    <location>
        <position position="1"/>
    </location>
</feature>
<sequence length="63" mass="7043">WTRGVIRRSVCLFMSLPTDHAPLEEIIVISNVDLSSQFHMAVYYGQEARTSADKAKIFASTPS</sequence>
<accession>A0A392P2J8</accession>
<dbReference type="EMBL" id="LXQA010059085">
    <property type="protein sequence ID" value="MCI05576.1"/>
    <property type="molecule type" value="Genomic_DNA"/>
</dbReference>
<dbReference type="AlphaFoldDB" id="A0A392P2J8"/>
<organism evidence="1 2">
    <name type="scientific">Trifolium medium</name>
    <dbReference type="NCBI Taxonomy" id="97028"/>
    <lineage>
        <taxon>Eukaryota</taxon>
        <taxon>Viridiplantae</taxon>
        <taxon>Streptophyta</taxon>
        <taxon>Embryophyta</taxon>
        <taxon>Tracheophyta</taxon>
        <taxon>Spermatophyta</taxon>
        <taxon>Magnoliopsida</taxon>
        <taxon>eudicotyledons</taxon>
        <taxon>Gunneridae</taxon>
        <taxon>Pentapetalae</taxon>
        <taxon>rosids</taxon>
        <taxon>fabids</taxon>
        <taxon>Fabales</taxon>
        <taxon>Fabaceae</taxon>
        <taxon>Papilionoideae</taxon>
        <taxon>50 kb inversion clade</taxon>
        <taxon>NPAAA clade</taxon>
        <taxon>Hologalegina</taxon>
        <taxon>IRL clade</taxon>
        <taxon>Trifolieae</taxon>
        <taxon>Trifolium</taxon>
    </lineage>
</organism>
<name>A0A392P2J8_9FABA</name>
<comment type="caution">
    <text evidence="1">The sequence shown here is derived from an EMBL/GenBank/DDBJ whole genome shotgun (WGS) entry which is preliminary data.</text>
</comment>